<evidence type="ECO:0000313" key="2">
    <source>
        <dbReference type="Proteomes" id="UP000607397"/>
    </source>
</evidence>
<comment type="caution">
    <text evidence="1">The sequence shown here is derived from an EMBL/GenBank/DDBJ whole genome shotgun (WGS) entry which is preliminary data.</text>
</comment>
<dbReference type="RefSeq" id="WP_161825393.1">
    <property type="nucleotide sequence ID" value="NZ_WVIC01000018.1"/>
</dbReference>
<name>A0A8K1ZXX2_9CYAN</name>
<organism evidence="1 2">
    <name type="scientific">Petrachloros mirabilis ULC683</name>
    <dbReference type="NCBI Taxonomy" id="2781853"/>
    <lineage>
        <taxon>Bacteria</taxon>
        <taxon>Bacillati</taxon>
        <taxon>Cyanobacteriota</taxon>
        <taxon>Cyanophyceae</taxon>
        <taxon>Synechococcales</taxon>
        <taxon>Petrachlorosaceae</taxon>
        <taxon>Petrachloros</taxon>
        <taxon>Petrachloros mirabilis</taxon>
    </lineage>
</organism>
<gene>
    <name evidence="1" type="ORF">GS597_10435</name>
</gene>
<dbReference type="Pfam" id="PF11360">
    <property type="entry name" value="DUF3110"/>
    <property type="match status" value="1"/>
</dbReference>
<dbReference type="EMBL" id="WVIC01000018">
    <property type="protein sequence ID" value="NCJ06918.1"/>
    <property type="molecule type" value="Genomic_DNA"/>
</dbReference>
<sequence>MPVYVLLFNARTANEGIHTLRINDANGLSQEVVLAFESEDDATRFGLLLEAQDFPEATVEPLDLEEVRAFCNEAGYVLQPVPEGTLVVPPGMNLDTTDWHSDADPRPPLSEMDQIRQRLEKLL</sequence>
<keyword evidence="2" id="KW-1185">Reference proteome</keyword>
<proteinExistence type="predicted"/>
<dbReference type="InterPro" id="IPR021503">
    <property type="entry name" value="DUF3110"/>
</dbReference>
<dbReference type="Proteomes" id="UP000607397">
    <property type="component" value="Unassembled WGS sequence"/>
</dbReference>
<reference evidence="1" key="1">
    <citation type="submission" date="2019-12" db="EMBL/GenBank/DDBJ databases">
        <title>High-Quality draft genome sequences of three cyanobacteria isolated from the limestone walls of the Old Cathedral of Coimbra.</title>
        <authorList>
            <person name="Tiago I."/>
            <person name="Soares F."/>
            <person name="Portugal A."/>
        </authorList>
    </citation>
    <scope>NUCLEOTIDE SEQUENCE [LARGE SCALE GENOMIC DNA]</scope>
    <source>
        <strain evidence="1">C</strain>
    </source>
</reference>
<evidence type="ECO:0000313" key="1">
    <source>
        <dbReference type="EMBL" id="NCJ06918.1"/>
    </source>
</evidence>
<dbReference type="AlphaFoldDB" id="A0A8K1ZXX2"/>
<protein>
    <submittedName>
        <fullName evidence="1">DUF3110 domain-containing protein</fullName>
    </submittedName>
</protein>
<accession>A0A8K1ZXX2</accession>